<dbReference type="InterPro" id="IPR010985">
    <property type="entry name" value="Ribbon_hlx_hlx"/>
</dbReference>
<accession>A0ABU3Y7E8</accession>
<evidence type="ECO:0000313" key="1">
    <source>
        <dbReference type="EMBL" id="MDV3457032.1"/>
    </source>
</evidence>
<dbReference type="Gene3D" id="6.10.10.120">
    <property type="entry name" value="Antitoxin ParD1-like"/>
    <property type="match status" value="1"/>
</dbReference>
<sequence>MTKISFHLPDEFKDGVELRVREGAYPDVEAYLRALIRADLEQEDRWEMTPELAAALAEGDASGDEGRSIADIIADGRKRWNA</sequence>
<dbReference type="EMBL" id="JAWJEJ010000001">
    <property type="protein sequence ID" value="MDV3457032.1"/>
    <property type="molecule type" value="Genomic_DNA"/>
</dbReference>
<evidence type="ECO:0000313" key="2">
    <source>
        <dbReference type="Proteomes" id="UP001273531"/>
    </source>
</evidence>
<dbReference type="InterPro" id="IPR038296">
    <property type="entry name" value="ParD_sf"/>
</dbReference>
<keyword evidence="2" id="KW-1185">Reference proteome</keyword>
<organism evidence="1 2">
    <name type="scientific">Sphingomonas agrestis</name>
    <dbReference type="NCBI Taxonomy" id="3080540"/>
    <lineage>
        <taxon>Bacteria</taxon>
        <taxon>Pseudomonadati</taxon>
        <taxon>Pseudomonadota</taxon>
        <taxon>Alphaproteobacteria</taxon>
        <taxon>Sphingomonadales</taxon>
        <taxon>Sphingomonadaceae</taxon>
        <taxon>Sphingomonas</taxon>
    </lineage>
</organism>
<dbReference type="SUPFAM" id="SSF47598">
    <property type="entry name" value="Ribbon-helix-helix"/>
    <property type="match status" value="1"/>
</dbReference>
<dbReference type="Proteomes" id="UP001273531">
    <property type="component" value="Unassembled WGS sequence"/>
</dbReference>
<gene>
    <name evidence="1" type="ORF">RZN05_08565</name>
</gene>
<proteinExistence type="predicted"/>
<dbReference type="RefSeq" id="WP_317226196.1">
    <property type="nucleotide sequence ID" value="NZ_JAWJEJ010000001.1"/>
</dbReference>
<comment type="caution">
    <text evidence="1">The sequence shown here is derived from an EMBL/GenBank/DDBJ whole genome shotgun (WGS) entry which is preliminary data.</text>
</comment>
<name>A0ABU3Y7E8_9SPHN</name>
<protein>
    <submittedName>
        <fullName evidence="1">Type II toxin-antitoxin system ParD family antitoxin</fullName>
    </submittedName>
</protein>
<reference evidence="1 2" key="1">
    <citation type="submission" date="2023-10" db="EMBL/GenBank/DDBJ databases">
        <title>Sphingomonas sp. HF-S4 16S ribosomal RNA gene Genome sequencing and assembly.</title>
        <authorList>
            <person name="Lee H."/>
        </authorList>
    </citation>
    <scope>NUCLEOTIDE SEQUENCE [LARGE SCALE GENOMIC DNA]</scope>
    <source>
        <strain evidence="1 2">HF-S4</strain>
    </source>
</reference>